<protein>
    <submittedName>
        <fullName evidence="2">Bis-aminopropyl spermidine synthase family protein</fullName>
    </submittedName>
</protein>
<sequence length="397" mass="45419">MANFLNDIQFKNPIREGIEGYRSVLREIYRAGLISLKDLSQKVLIPIPVISKIVNYMVELKVLDRIPAGILYTENGMQFIESELKFYGFGISKCELCNGHPIFISPRWDNVLDKLDEIFEKRPKVDTTLDQAFATAETSLSRALLLYDRGALDGKKICLLGDDDYSSVAIAFLYLGFFPENPKLIPEEMVVIDIDNRLLEGIKKAVNENSFNIKYKLWDYRTKIPEDLLNIFDIIMIDPPYSENGLRLTLSRAIDMLRIEIGREIYLSFAHRSPVKFLKIQEIITEMGLAIMEITPRFNTYEGATILGNQTQILRLITTSDTKSSISSTFKFEEQIYTGELSPTTRFYYCLKCNKTIEIGETSQIKTIEKLKEIGCPYCKSKEGPFQLEGKVKNNPS</sequence>
<dbReference type="GO" id="GO:0006596">
    <property type="term" value="P:polyamine biosynthetic process"/>
    <property type="evidence" value="ECO:0007669"/>
    <property type="project" value="TreeGrafter"/>
</dbReference>
<dbReference type="InterPro" id="IPR036390">
    <property type="entry name" value="WH_DNA-bd_sf"/>
</dbReference>
<organism evidence="2 3">
    <name type="scientific">Promethearchaeum syntrophicum</name>
    <dbReference type="NCBI Taxonomy" id="2594042"/>
    <lineage>
        <taxon>Archaea</taxon>
        <taxon>Promethearchaeati</taxon>
        <taxon>Promethearchaeota</taxon>
        <taxon>Promethearchaeia</taxon>
        <taxon>Promethearchaeales</taxon>
        <taxon>Promethearchaeaceae</taxon>
        <taxon>Promethearchaeum</taxon>
    </lineage>
</organism>
<dbReference type="PANTHER" id="PTHR23290">
    <property type="entry name" value="RRNA N6-ADENOSINE-METHYLTRANSFERASE METTL5"/>
    <property type="match status" value="1"/>
</dbReference>
<proteinExistence type="predicted"/>
<evidence type="ECO:0000259" key="1">
    <source>
        <dbReference type="Pfam" id="PF01861"/>
    </source>
</evidence>
<dbReference type="Proteomes" id="UP000321408">
    <property type="component" value="Chromosome"/>
</dbReference>
<name>A0A5B9DCP1_9ARCH</name>
<evidence type="ECO:0000313" key="3">
    <source>
        <dbReference type="Proteomes" id="UP000321408"/>
    </source>
</evidence>
<dbReference type="Pfam" id="PF01861">
    <property type="entry name" value="BpsA_C"/>
    <property type="match status" value="1"/>
</dbReference>
<dbReference type="EMBL" id="CP042905">
    <property type="protein sequence ID" value="QEE16924.1"/>
    <property type="molecule type" value="Genomic_DNA"/>
</dbReference>
<dbReference type="RefSeq" id="WP_147663847.1">
    <property type="nucleotide sequence ID" value="NZ_CP042905.2"/>
</dbReference>
<dbReference type="InterPro" id="IPR029063">
    <property type="entry name" value="SAM-dependent_MTases_sf"/>
</dbReference>
<gene>
    <name evidence="2" type="ORF">DSAG12_02754</name>
</gene>
<dbReference type="SUPFAM" id="SSF46785">
    <property type="entry name" value="Winged helix' DNA-binding domain"/>
    <property type="match status" value="1"/>
</dbReference>
<dbReference type="OrthoDB" id="358909at2157"/>
<dbReference type="KEGG" id="psyt:DSAG12_02754"/>
<dbReference type="GO" id="GO:0016740">
    <property type="term" value="F:transferase activity"/>
    <property type="evidence" value="ECO:0007669"/>
    <property type="project" value="TreeGrafter"/>
</dbReference>
<keyword evidence="3" id="KW-1185">Reference proteome</keyword>
<dbReference type="Gene3D" id="3.40.50.150">
    <property type="entry name" value="Vaccinia Virus protein VP39"/>
    <property type="match status" value="1"/>
</dbReference>
<accession>A0A5B9DCP1</accession>
<dbReference type="PANTHER" id="PTHR23290:SF0">
    <property type="entry name" value="RRNA N6-ADENOSINE-METHYLTRANSFERASE METTL5"/>
    <property type="match status" value="1"/>
</dbReference>
<dbReference type="SUPFAM" id="SSF53335">
    <property type="entry name" value="S-adenosyl-L-methionine-dependent methyltransferases"/>
    <property type="match status" value="1"/>
</dbReference>
<dbReference type="InterPro" id="IPR002723">
    <property type="entry name" value="BpsA_C"/>
</dbReference>
<dbReference type="GeneID" id="41330733"/>
<dbReference type="AlphaFoldDB" id="A0A5B9DCP1"/>
<evidence type="ECO:0000313" key="2">
    <source>
        <dbReference type="EMBL" id="QEE16924.1"/>
    </source>
</evidence>
<feature type="domain" description="N(4)-bis(aminopropyl)spermidine synthase C-terminal" evidence="1">
    <location>
        <begin position="111"/>
        <end position="322"/>
    </location>
</feature>
<reference evidence="2 3" key="2">
    <citation type="journal article" date="2024" name="Int. J. Syst. Evol. Microbiol.">
        <title>Promethearchaeum syntrophicum gen. nov., sp. nov., an anaerobic, obligately syntrophic archaeon, the first isolate of the lineage 'Asgard' archaea, and proposal of the new archaeal phylum Promethearchaeota phyl. nov. and kingdom Promethearchaeati regn. nov.</title>
        <authorList>
            <person name="Imachi H."/>
            <person name="Nobu M.K."/>
            <person name="Kato S."/>
            <person name="Takaki Y."/>
            <person name="Miyazaki M."/>
            <person name="Miyata M."/>
            <person name="Ogawara M."/>
            <person name="Saito Y."/>
            <person name="Sakai S."/>
            <person name="Tahara Y.O."/>
            <person name="Takano Y."/>
            <person name="Tasumi E."/>
            <person name="Uematsu K."/>
            <person name="Yoshimura T."/>
            <person name="Itoh T."/>
            <person name="Ohkuma M."/>
            <person name="Takai K."/>
        </authorList>
    </citation>
    <scope>NUCLEOTIDE SEQUENCE [LARGE SCALE GENOMIC DNA]</scope>
    <source>
        <strain evidence="2 3">MK-D1</strain>
    </source>
</reference>
<reference evidence="2 3" key="1">
    <citation type="journal article" date="2020" name="Nature">
        <title>Isolation of an archaeon at the prokaryote-eukaryote interface.</title>
        <authorList>
            <person name="Imachi H."/>
            <person name="Nobu M.K."/>
            <person name="Nakahara N."/>
            <person name="Morono Y."/>
            <person name="Ogawara M."/>
            <person name="Takaki Y."/>
            <person name="Takano Y."/>
            <person name="Uematsu K."/>
            <person name="Ikuta T."/>
            <person name="Ito M."/>
            <person name="Matsui Y."/>
            <person name="Miyazaki M."/>
            <person name="Murata K."/>
            <person name="Saito Y."/>
            <person name="Sakai S."/>
            <person name="Song C."/>
            <person name="Tasumi E."/>
            <person name="Yamanaka Y."/>
            <person name="Yamaguchi T."/>
            <person name="Kamagata Y."/>
            <person name="Tamaki H."/>
            <person name="Takai K."/>
        </authorList>
    </citation>
    <scope>NUCLEOTIDE SEQUENCE [LARGE SCALE GENOMIC DNA]</scope>
    <source>
        <strain evidence="2 3">MK-D1</strain>
    </source>
</reference>
<dbReference type="InterPro" id="IPR051720">
    <property type="entry name" value="rRNA_MeTrfase/Polyamine_Synth"/>
</dbReference>